<gene>
    <name evidence="1" type="ORF">QYT958_LOCUS38673</name>
</gene>
<dbReference type="EMBL" id="CAJOBR010034325">
    <property type="protein sequence ID" value="CAF5006608.1"/>
    <property type="molecule type" value="Genomic_DNA"/>
</dbReference>
<comment type="caution">
    <text evidence="1">The sequence shown here is derived from an EMBL/GenBank/DDBJ whole genome shotgun (WGS) entry which is preliminary data.</text>
</comment>
<reference evidence="1" key="1">
    <citation type="submission" date="2021-02" db="EMBL/GenBank/DDBJ databases">
        <authorList>
            <person name="Nowell W R."/>
        </authorList>
    </citation>
    <scope>NUCLEOTIDE SEQUENCE</scope>
</reference>
<dbReference type="AlphaFoldDB" id="A0A822B2X1"/>
<feature type="non-terminal residue" evidence="1">
    <location>
        <position position="1"/>
    </location>
</feature>
<name>A0A822B2X1_9BILA</name>
<evidence type="ECO:0000313" key="2">
    <source>
        <dbReference type="Proteomes" id="UP000663848"/>
    </source>
</evidence>
<proteinExistence type="predicted"/>
<protein>
    <submittedName>
        <fullName evidence="1">Uncharacterized protein</fullName>
    </submittedName>
</protein>
<evidence type="ECO:0000313" key="1">
    <source>
        <dbReference type="EMBL" id="CAF5006608.1"/>
    </source>
</evidence>
<organism evidence="1 2">
    <name type="scientific">Rotaria socialis</name>
    <dbReference type="NCBI Taxonomy" id="392032"/>
    <lineage>
        <taxon>Eukaryota</taxon>
        <taxon>Metazoa</taxon>
        <taxon>Spiralia</taxon>
        <taxon>Gnathifera</taxon>
        <taxon>Rotifera</taxon>
        <taxon>Eurotatoria</taxon>
        <taxon>Bdelloidea</taxon>
        <taxon>Philodinida</taxon>
        <taxon>Philodinidae</taxon>
        <taxon>Rotaria</taxon>
    </lineage>
</organism>
<accession>A0A822B2X1</accession>
<dbReference type="Proteomes" id="UP000663848">
    <property type="component" value="Unassembled WGS sequence"/>
</dbReference>
<sequence>QECEHTRGQLAAIQRSEATIKADLADAQRKVKINKLHDVP</sequence>